<feature type="domain" description="4Fe-4S ferredoxin-type" evidence="9">
    <location>
        <begin position="1"/>
        <end position="29"/>
    </location>
</feature>
<organism evidence="10 11">
    <name type="scientific">Mycolicibacterium psychrotolerans</name>
    <dbReference type="NCBI Taxonomy" id="216929"/>
    <lineage>
        <taxon>Bacteria</taxon>
        <taxon>Bacillati</taxon>
        <taxon>Actinomycetota</taxon>
        <taxon>Actinomycetes</taxon>
        <taxon>Mycobacteriales</taxon>
        <taxon>Mycobacteriaceae</taxon>
        <taxon>Mycolicibacterium</taxon>
    </lineage>
</organism>
<evidence type="ECO:0000259" key="9">
    <source>
        <dbReference type="PROSITE" id="PS51379"/>
    </source>
</evidence>
<comment type="cofactor">
    <cofactor evidence="1">
        <name>[3Fe-4S] cluster</name>
        <dbReference type="ChEBI" id="CHEBI:21137"/>
    </cofactor>
</comment>
<dbReference type="InterPro" id="IPR051269">
    <property type="entry name" value="Fe-S_cluster_ET"/>
</dbReference>
<dbReference type="InterPro" id="IPR001080">
    <property type="entry name" value="3Fe4S_ferredoxin"/>
</dbReference>
<gene>
    <name evidence="10" type="ORF">MPSYJ_09200</name>
</gene>
<dbReference type="PANTHER" id="PTHR36923:SF3">
    <property type="entry name" value="FERREDOXIN"/>
    <property type="match status" value="1"/>
</dbReference>
<dbReference type="SUPFAM" id="SSF54862">
    <property type="entry name" value="4Fe-4S ferredoxins"/>
    <property type="match status" value="1"/>
</dbReference>
<keyword evidence="6 8" id="KW-0411">Iron-sulfur</keyword>
<reference evidence="10 11" key="1">
    <citation type="journal article" date="2019" name="Emerg. Microbes Infect.">
        <title>Comprehensive subspecies identification of 175 nontuberculous mycobacteria species based on 7547 genomic profiles.</title>
        <authorList>
            <person name="Matsumoto Y."/>
            <person name="Kinjo T."/>
            <person name="Motooka D."/>
            <person name="Nabeya D."/>
            <person name="Jung N."/>
            <person name="Uechi K."/>
            <person name="Horii T."/>
            <person name="Iida T."/>
            <person name="Fujita J."/>
            <person name="Nakamura S."/>
        </authorList>
    </citation>
    <scope>NUCLEOTIDE SEQUENCE [LARGE SCALE GENOMIC DNA]</scope>
    <source>
        <strain evidence="10 11">JCM 13323</strain>
    </source>
</reference>
<protein>
    <recommendedName>
        <fullName evidence="8">Ferredoxin</fullName>
    </recommendedName>
</protein>
<keyword evidence="4 8" id="KW-0249">Electron transport</keyword>
<dbReference type="EMBL" id="AP022574">
    <property type="protein sequence ID" value="BBX67459.1"/>
    <property type="molecule type" value="Genomic_DNA"/>
</dbReference>
<evidence type="ECO:0000256" key="3">
    <source>
        <dbReference type="ARBA" id="ARBA00022723"/>
    </source>
</evidence>
<evidence type="ECO:0000313" key="11">
    <source>
        <dbReference type="Proteomes" id="UP000466514"/>
    </source>
</evidence>
<evidence type="ECO:0000256" key="6">
    <source>
        <dbReference type="ARBA" id="ARBA00023014"/>
    </source>
</evidence>
<dbReference type="InterPro" id="IPR017896">
    <property type="entry name" value="4Fe4S_Fe-S-bd"/>
</dbReference>
<evidence type="ECO:0000256" key="5">
    <source>
        <dbReference type="ARBA" id="ARBA00023004"/>
    </source>
</evidence>
<dbReference type="Proteomes" id="UP000466514">
    <property type="component" value="Chromosome"/>
</dbReference>
<comment type="function">
    <text evidence="8">Ferredoxins are iron-sulfur proteins that transfer electrons in a wide variety of metabolic reactions.</text>
</comment>
<keyword evidence="7" id="KW-0003">3Fe-4S</keyword>
<dbReference type="AlphaFoldDB" id="A0A7I7M7W2"/>
<dbReference type="PRINTS" id="PR00352">
    <property type="entry name" value="3FE4SFRDOXIN"/>
</dbReference>
<keyword evidence="2 8" id="KW-0813">Transport</keyword>
<dbReference type="GO" id="GO:0009055">
    <property type="term" value="F:electron transfer activity"/>
    <property type="evidence" value="ECO:0007669"/>
    <property type="project" value="UniProtKB-UniRule"/>
</dbReference>
<evidence type="ECO:0000313" key="10">
    <source>
        <dbReference type="EMBL" id="BBX67459.1"/>
    </source>
</evidence>
<dbReference type="PANTHER" id="PTHR36923">
    <property type="entry name" value="FERREDOXIN"/>
    <property type="match status" value="1"/>
</dbReference>
<name>A0A7I7M7W2_9MYCO</name>
<accession>A0A7I7M7W2</accession>
<dbReference type="GO" id="GO:0051538">
    <property type="term" value="F:3 iron, 4 sulfur cluster binding"/>
    <property type="evidence" value="ECO:0007669"/>
    <property type="project" value="UniProtKB-KW"/>
</dbReference>
<dbReference type="KEGG" id="mpsc:MPSYJ_09200"/>
<evidence type="ECO:0000256" key="1">
    <source>
        <dbReference type="ARBA" id="ARBA00001927"/>
    </source>
</evidence>
<dbReference type="GO" id="GO:0005506">
    <property type="term" value="F:iron ion binding"/>
    <property type="evidence" value="ECO:0007669"/>
    <property type="project" value="UniProtKB-UniRule"/>
</dbReference>
<dbReference type="Gene3D" id="3.30.70.20">
    <property type="match status" value="1"/>
</dbReference>
<evidence type="ECO:0000256" key="4">
    <source>
        <dbReference type="ARBA" id="ARBA00022982"/>
    </source>
</evidence>
<sequence>MKVLVDGSMCVGHGLCEAAVPEVFEVTDEGFATVRQGEVANTDPDRIRSAVNSCPACALTMEE</sequence>
<evidence type="ECO:0000256" key="7">
    <source>
        <dbReference type="ARBA" id="ARBA00023291"/>
    </source>
</evidence>
<evidence type="ECO:0000256" key="8">
    <source>
        <dbReference type="RuleBase" id="RU368020"/>
    </source>
</evidence>
<keyword evidence="5 8" id="KW-0408">Iron</keyword>
<keyword evidence="11" id="KW-1185">Reference proteome</keyword>
<dbReference type="RefSeq" id="WP_163720596.1">
    <property type="nucleotide sequence ID" value="NZ_AP022574.1"/>
</dbReference>
<evidence type="ECO:0000256" key="2">
    <source>
        <dbReference type="ARBA" id="ARBA00022448"/>
    </source>
</evidence>
<dbReference type="Pfam" id="PF13459">
    <property type="entry name" value="Fer4_15"/>
    <property type="match status" value="1"/>
</dbReference>
<proteinExistence type="predicted"/>
<dbReference type="PROSITE" id="PS51379">
    <property type="entry name" value="4FE4S_FER_2"/>
    <property type="match status" value="1"/>
</dbReference>
<keyword evidence="3 8" id="KW-0479">Metal-binding</keyword>